<accession>A0A846WPE5</accession>
<comment type="caution">
    <text evidence="5">The sequence shown here is derived from an EMBL/GenBank/DDBJ whole genome shotgun (WGS) entry which is preliminary data.</text>
</comment>
<feature type="region of interest" description="Disordered" evidence="3">
    <location>
        <begin position="34"/>
        <end position="54"/>
    </location>
</feature>
<sequence>MGAVMITAAVTVSVAACSSDDSADDIPTVAQTTTSSAASTAGGGTNVTDASNPPSVATLNQMLQTALDPNVPNAQKTQLVQNSQKDPAVFDKLVQARKENPDVTYQIRGPVTTDGPNRASVRVQVKLPDQQPQDIDAQIVYDGGRWKLASSFVCPLITTNGVTSAMCPTSSSTRPSS</sequence>
<gene>
    <name evidence="5" type="ORF">HGA05_17935</name>
</gene>
<evidence type="ECO:0000256" key="3">
    <source>
        <dbReference type="SAM" id="MobiDB-lite"/>
    </source>
</evidence>
<reference evidence="5 6" key="1">
    <citation type="submission" date="2020-04" db="EMBL/GenBank/DDBJ databases">
        <title>MicrobeNet Type strains.</title>
        <authorList>
            <person name="Nicholson A.C."/>
        </authorList>
    </citation>
    <scope>NUCLEOTIDE SEQUENCE [LARGE SCALE GENOMIC DNA]</scope>
    <source>
        <strain evidence="5 6">ATCC BAA-14</strain>
    </source>
</reference>
<evidence type="ECO:0000256" key="2">
    <source>
        <dbReference type="ARBA" id="ARBA00093774"/>
    </source>
</evidence>
<dbReference type="Pfam" id="PF26580">
    <property type="entry name" value="Mtb12_C"/>
    <property type="match status" value="1"/>
</dbReference>
<comment type="similarity">
    <text evidence="2">Belongs to the MTB12 family.</text>
</comment>
<evidence type="ECO:0000256" key="1">
    <source>
        <dbReference type="ARBA" id="ARBA00022729"/>
    </source>
</evidence>
<evidence type="ECO:0000313" key="6">
    <source>
        <dbReference type="Proteomes" id="UP000563898"/>
    </source>
</evidence>
<dbReference type="EMBL" id="JAAXPC010000010">
    <property type="protein sequence ID" value="NKY03455.1"/>
    <property type="molecule type" value="Genomic_DNA"/>
</dbReference>
<keyword evidence="1" id="KW-0732">Signal</keyword>
<dbReference type="Proteomes" id="UP000563898">
    <property type="component" value="Unassembled WGS sequence"/>
</dbReference>
<organism evidence="5 6">
    <name type="scientific">Gordonia polyisoprenivorans</name>
    <dbReference type="NCBI Taxonomy" id="84595"/>
    <lineage>
        <taxon>Bacteria</taxon>
        <taxon>Bacillati</taxon>
        <taxon>Actinomycetota</taxon>
        <taxon>Actinomycetes</taxon>
        <taxon>Mycobacteriales</taxon>
        <taxon>Gordoniaceae</taxon>
        <taxon>Gordonia</taxon>
    </lineage>
</organism>
<proteinExistence type="inferred from homology"/>
<dbReference type="InterPro" id="IPR058644">
    <property type="entry name" value="Mtb12-like_C"/>
</dbReference>
<name>A0A846WPE5_9ACTN</name>
<evidence type="ECO:0000313" key="5">
    <source>
        <dbReference type="EMBL" id="NKY03455.1"/>
    </source>
</evidence>
<dbReference type="AlphaFoldDB" id="A0A846WPE5"/>
<protein>
    <submittedName>
        <fullName evidence="5">ABC transporter substrate-binding protein</fullName>
    </submittedName>
</protein>
<evidence type="ECO:0000259" key="4">
    <source>
        <dbReference type="Pfam" id="PF26580"/>
    </source>
</evidence>
<feature type="domain" description="Low molecular weight antigen MTB12-like C-terminal" evidence="4">
    <location>
        <begin position="53"/>
        <end position="163"/>
    </location>
</feature>